<protein>
    <recommendedName>
        <fullName evidence="5">TIGR00266 family protein</fullName>
    </recommendedName>
</protein>
<dbReference type="InterPro" id="IPR016031">
    <property type="entry name" value="Trp_RNA-bd_attenuator-like_dom"/>
</dbReference>
<evidence type="ECO:0000313" key="3">
    <source>
        <dbReference type="Proteomes" id="UP000019488"/>
    </source>
</evidence>
<dbReference type="Proteomes" id="UP000019488">
    <property type="component" value="Unassembled WGS sequence"/>
</dbReference>
<dbReference type="PATRIC" id="fig|1423743.5.peg.1337"/>
<dbReference type="SUPFAM" id="SSF51219">
    <property type="entry name" value="TRAP-like"/>
    <property type="match status" value="1"/>
</dbReference>
<evidence type="ECO:0008006" key="5">
    <source>
        <dbReference type="Google" id="ProtNLM"/>
    </source>
</evidence>
<dbReference type="NCBIfam" id="TIGR00266">
    <property type="entry name" value="TIGR00266 family protein"/>
    <property type="match status" value="1"/>
</dbReference>
<dbReference type="PANTHER" id="PTHR43657:SF1">
    <property type="entry name" value="ALTERED INHERITANCE OF MITOCHONDRIA PROTEIN 24, MITOCHONDRIAL"/>
    <property type="match status" value="1"/>
</dbReference>
<dbReference type="OrthoDB" id="9779518at2"/>
<dbReference type="Proteomes" id="UP000051966">
    <property type="component" value="Unassembled WGS sequence"/>
</dbReference>
<dbReference type="PANTHER" id="PTHR43657">
    <property type="entry name" value="TRYPTOPHAN RNA-BINDING ATTENUATOR PROTEIN-LIKE PROTEIN"/>
    <property type="match status" value="1"/>
</dbReference>
<comment type="caution">
    <text evidence="1">The sequence shown here is derived from an EMBL/GenBank/DDBJ whole genome shotgun (WGS) entry which is preliminary data.</text>
</comment>
<dbReference type="RefSeq" id="WP_035180402.1">
    <property type="nucleotide sequence ID" value="NZ_AZFY01000145.1"/>
</dbReference>
<dbReference type="Gene3D" id="3.60.160.10">
    <property type="entry name" value="Mitochondrial biogenesis AIM24"/>
    <property type="match status" value="1"/>
</dbReference>
<gene>
    <name evidence="2" type="ORF">FD41_GL001286</name>
    <name evidence="1" type="ORF">JCM14108_2256</name>
</gene>
<evidence type="ECO:0000313" key="1">
    <source>
        <dbReference type="EMBL" id="GAF37237.1"/>
    </source>
</evidence>
<dbReference type="InterPro" id="IPR036983">
    <property type="entry name" value="AIM24_sf"/>
</dbReference>
<proteinExistence type="predicted"/>
<name>X0PJ59_9LACO</name>
<reference evidence="2 4" key="2">
    <citation type="journal article" date="2015" name="Genome Announc.">
        <title>Expanding the biotechnology potential of lactobacilli through comparative genomics of 213 strains and associated genera.</title>
        <authorList>
            <person name="Sun Z."/>
            <person name="Harris H.M."/>
            <person name="McCann A."/>
            <person name="Guo C."/>
            <person name="Argimon S."/>
            <person name="Zhang W."/>
            <person name="Yang X."/>
            <person name="Jeffery I.B."/>
            <person name="Cooney J.C."/>
            <person name="Kagawa T.F."/>
            <person name="Liu W."/>
            <person name="Song Y."/>
            <person name="Salvetti E."/>
            <person name="Wrobel A."/>
            <person name="Rasinkangas P."/>
            <person name="Parkhill J."/>
            <person name="Rea M.C."/>
            <person name="O'Sullivan O."/>
            <person name="Ritari J."/>
            <person name="Douillard F.P."/>
            <person name="Paul Ross R."/>
            <person name="Yang R."/>
            <person name="Briner A.E."/>
            <person name="Felis G.E."/>
            <person name="de Vos W.M."/>
            <person name="Barrangou R."/>
            <person name="Klaenhammer T.R."/>
            <person name="Caufield P.W."/>
            <person name="Cui Y."/>
            <person name="Zhang H."/>
            <person name="O'Toole P.W."/>
        </authorList>
    </citation>
    <scope>NUCLEOTIDE SEQUENCE [LARGE SCALE GENOMIC DNA]</scope>
    <source>
        <strain evidence="2 4">DSM 18382</strain>
    </source>
</reference>
<keyword evidence="4" id="KW-1185">Reference proteome</keyword>
<organism evidence="1 3">
    <name type="scientific">Lentilactobacillus farraginis DSM 18382 = JCM 14108</name>
    <dbReference type="NCBI Taxonomy" id="1423743"/>
    <lineage>
        <taxon>Bacteria</taxon>
        <taxon>Bacillati</taxon>
        <taxon>Bacillota</taxon>
        <taxon>Bacilli</taxon>
        <taxon>Lactobacillales</taxon>
        <taxon>Lactobacillaceae</taxon>
        <taxon>Lentilactobacillus</taxon>
    </lineage>
</organism>
<dbReference type="AlphaFoldDB" id="X0PJ59"/>
<dbReference type="InterPro" id="IPR002838">
    <property type="entry name" value="AIM24"/>
</dbReference>
<dbReference type="eggNOG" id="COG2013">
    <property type="taxonomic scope" value="Bacteria"/>
</dbReference>
<evidence type="ECO:0000313" key="2">
    <source>
        <dbReference type="EMBL" id="KRM02085.1"/>
    </source>
</evidence>
<dbReference type="EMBL" id="BAKI01000027">
    <property type="protein sequence ID" value="GAF37237.1"/>
    <property type="molecule type" value="Genomic_DNA"/>
</dbReference>
<dbReference type="Pfam" id="PF01987">
    <property type="entry name" value="AIM24"/>
    <property type="match status" value="1"/>
</dbReference>
<dbReference type="EMBL" id="AZFY01000145">
    <property type="protein sequence ID" value="KRM02085.1"/>
    <property type="molecule type" value="Genomic_DNA"/>
</dbReference>
<accession>X0PJ59</accession>
<sequence length="235" mass="24824">MDYTISKDTAFPTVTLHLHKGEQIQLERGAMIAHNGQVTLEGHMNSNGKKGLGGVLSALGRSITSGESFFITTATGDTDNGELLIAPANPGAIRELHTDGQTQWRLNTSAYLASDAGTGYQMVRQKLAGAFFGGTGGLFVMETQGTGTFLVSGYADIISVDLTGGEYVVDNSNVVAWSQSLDYNIEVAGGTLGFKTGEGLVNHFRGNGTILIQTRSVEGLANLLMPYLPDSSNDN</sequence>
<reference evidence="1" key="1">
    <citation type="journal article" date="2014" name="Genome Announc.">
        <title>Draft Genome Sequences of Two Lactobacillus Strains, L. farraginis JCM 14108T and L. composti JCM 14202T, Isolated from Compost of Distilled Shochu Residue.</title>
        <authorList>
            <person name="Yuki M."/>
            <person name="Oshima K."/>
            <person name="Suda W."/>
            <person name="Kitahara M."/>
            <person name="Kitamura K."/>
            <person name="Iida T."/>
            <person name="Hattori M."/>
            <person name="Ohkuma M."/>
        </authorList>
    </citation>
    <scope>NUCLEOTIDE SEQUENCE [LARGE SCALE GENOMIC DNA]</scope>
    <source>
        <strain evidence="1">JCM 14108</strain>
    </source>
</reference>
<evidence type="ECO:0000313" key="4">
    <source>
        <dbReference type="Proteomes" id="UP000051966"/>
    </source>
</evidence>